<dbReference type="AlphaFoldDB" id="A0A4S8Y7A1"/>
<keyword evidence="1" id="KW-0732">Signal</keyword>
<evidence type="ECO:0000256" key="1">
    <source>
        <dbReference type="SAM" id="SignalP"/>
    </source>
</evidence>
<organism evidence="2 3">
    <name type="scientific">Aureobasidium pullulans</name>
    <name type="common">Black yeast</name>
    <name type="synonym">Pullularia pullulans</name>
    <dbReference type="NCBI Taxonomy" id="5580"/>
    <lineage>
        <taxon>Eukaryota</taxon>
        <taxon>Fungi</taxon>
        <taxon>Dikarya</taxon>
        <taxon>Ascomycota</taxon>
        <taxon>Pezizomycotina</taxon>
        <taxon>Dothideomycetes</taxon>
        <taxon>Dothideomycetidae</taxon>
        <taxon>Dothideales</taxon>
        <taxon>Saccotheciaceae</taxon>
        <taxon>Aureobasidium</taxon>
    </lineage>
</organism>
<protein>
    <recommendedName>
        <fullName evidence="4">NAD(P)-binding protein</fullName>
    </recommendedName>
</protein>
<dbReference type="PANTHER" id="PTHR40129:SF2">
    <property type="entry name" value="KETOPANTOATE REDUCTASE N-TERMINAL DOMAIN-CONTAINING PROTEIN"/>
    <property type="match status" value="1"/>
</dbReference>
<evidence type="ECO:0000313" key="2">
    <source>
        <dbReference type="EMBL" id="THW49722.1"/>
    </source>
</evidence>
<evidence type="ECO:0000313" key="3">
    <source>
        <dbReference type="Proteomes" id="UP000310687"/>
    </source>
</evidence>
<evidence type="ECO:0008006" key="4">
    <source>
        <dbReference type="Google" id="ProtNLM"/>
    </source>
</evidence>
<name>A0A4S8Y7A1_AURPU</name>
<dbReference type="Gene3D" id="3.40.50.720">
    <property type="entry name" value="NAD(P)-binding Rossmann-like Domain"/>
    <property type="match status" value="1"/>
</dbReference>
<gene>
    <name evidence="2" type="ORF">D6D22_01577</name>
</gene>
<dbReference type="PANTHER" id="PTHR40129">
    <property type="entry name" value="KETOPANTOATE REDUCTASE N-TERMINAL DOMAIN-CONTAINING PROTEIN"/>
    <property type="match status" value="1"/>
</dbReference>
<accession>A0A4S8Y7A1</accession>
<sequence>MEDYQSACGALAGALLLCLTLALVGANHNMQEMDVLILGAGWTSTFLIPLLKARNLTYAATSTTGRDGTIKFKFDPDNPDPTYFVDLPAARNILITFPLTGEGPAHRLVWSYNFTHQRVAPNVRYLQLGSTGIFQIEQKTTWVDRHSDYNKENARAIAEDELMSMGGCVLNLAGLWGGERQPKSWVGRVATTKDQVKSKKSLHLVHGEDVARAILAIFDKWEKNKASGTRWMLTDGQVYCWWSLFVGWAREGKHVDEEPSKQSQWVYELMEEEGVKALPRDMETLGRCYDSRDFWKTFGLTPLRSRI</sequence>
<feature type="chain" id="PRO_5020201727" description="NAD(P)-binding protein" evidence="1">
    <location>
        <begin position="27"/>
        <end position="307"/>
    </location>
</feature>
<reference evidence="2 3" key="1">
    <citation type="submission" date="2018-10" db="EMBL/GenBank/DDBJ databases">
        <title>Fifty Aureobasidium pullulans genomes reveal a recombining polyextremotolerant generalist.</title>
        <authorList>
            <person name="Gostincar C."/>
            <person name="Turk M."/>
            <person name="Zajc J."/>
            <person name="Gunde-Cimerman N."/>
        </authorList>
    </citation>
    <scope>NUCLEOTIDE SEQUENCE [LARGE SCALE GENOMIC DNA]</scope>
    <source>
        <strain evidence="2 3">EXF-11013</strain>
    </source>
</reference>
<dbReference type="EMBL" id="QZAL01000012">
    <property type="protein sequence ID" value="THW49722.1"/>
    <property type="molecule type" value="Genomic_DNA"/>
</dbReference>
<proteinExistence type="predicted"/>
<dbReference type="Proteomes" id="UP000310687">
    <property type="component" value="Unassembled WGS sequence"/>
</dbReference>
<feature type="signal peptide" evidence="1">
    <location>
        <begin position="1"/>
        <end position="26"/>
    </location>
</feature>
<comment type="caution">
    <text evidence="2">The sequence shown here is derived from an EMBL/GenBank/DDBJ whole genome shotgun (WGS) entry which is preliminary data.</text>
</comment>